<evidence type="ECO:0000313" key="3">
    <source>
        <dbReference type="Proteomes" id="UP001597389"/>
    </source>
</evidence>
<dbReference type="PANTHER" id="PTHR21248:SF22">
    <property type="entry name" value="PHOSPHOLIPASE D"/>
    <property type="match status" value="1"/>
</dbReference>
<organism evidence="2 3">
    <name type="scientific">Rubritalea tangerina</name>
    <dbReference type="NCBI Taxonomy" id="430798"/>
    <lineage>
        <taxon>Bacteria</taxon>
        <taxon>Pseudomonadati</taxon>
        <taxon>Verrucomicrobiota</taxon>
        <taxon>Verrucomicrobiia</taxon>
        <taxon>Verrucomicrobiales</taxon>
        <taxon>Rubritaleaceae</taxon>
        <taxon>Rubritalea</taxon>
    </lineage>
</organism>
<dbReference type="Gene3D" id="3.30.870.10">
    <property type="entry name" value="Endonuclease Chain A"/>
    <property type="match status" value="2"/>
</dbReference>
<evidence type="ECO:0000259" key="1">
    <source>
        <dbReference type="PROSITE" id="PS50035"/>
    </source>
</evidence>
<dbReference type="CDD" id="cd09159">
    <property type="entry name" value="PLDc_ybhO_like_2"/>
    <property type="match status" value="1"/>
</dbReference>
<dbReference type="Proteomes" id="UP001597389">
    <property type="component" value="Unassembled WGS sequence"/>
</dbReference>
<feature type="domain" description="PLD phosphodiesterase" evidence="1">
    <location>
        <begin position="304"/>
        <end position="331"/>
    </location>
</feature>
<dbReference type="EMBL" id="JBHUJB010000044">
    <property type="protein sequence ID" value="MFD2159390.1"/>
    <property type="molecule type" value="Genomic_DNA"/>
</dbReference>
<protein>
    <submittedName>
        <fullName evidence="2">Phosphatidylserine/phosphatidylglycerophosphate/ cardiolipin synthase family protein</fullName>
    </submittedName>
</protein>
<dbReference type="PANTHER" id="PTHR21248">
    <property type="entry name" value="CARDIOLIPIN SYNTHASE"/>
    <property type="match status" value="1"/>
</dbReference>
<sequence length="390" mass="44492">MRAPEVDSEVFVAAMEEDAKAEWREGNQIETLVNGGEYFPRMLAAINAAEKTITFESFVVVNAKVTYDLVMAMHRRAKEGVKVHVILDGVGSRFLDERYLIALRYAGVEFESYRPFEGWNYMRPWYCNNRDHRKILVVDGKVGFTGGAGYADCWDGDACLDWHWRDTMYELRGPVVADLQRGFANNWKEVRGVELEGEEYFPALKKEGNMKAQSVLGAPKEQGDTLGASYLLAIDAAKESILIEHAYFVPNKKLREAMIRARKRGVEIDIILPNHMIDTPVVRLASKSHWPELMAAGIRIYEFDPCMLHGKLIVVDDKLSIIGSGNFDDRTFFINDELNVNVLCPKFAAEQRRMFEKDLARSNLMKPEDAKPTWKELPKYWGGKLVEPQL</sequence>
<comment type="caution">
    <text evidence="2">The sequence shown here is derived from an EMBL/GenBank/DDBJ whole genome shotgun (WGS) entry which is preliminary data.</text>
</comment>
<evidence type="ECO:0000313" key="2">
    <source>
        <dbReference type="EMBL" id="MFD2159390.1"/>
    </source>
</evidence>
<accession>A0ABW4ZBM0</accession>
<dbReference type="PROSITE" id="PS50035">
    <property type="entry name" value="PLD"/>
    <property type="match status" value="2"/>
</dbReference>
<dbReference type="RefSeq" id="WP_377178216.1">
    <property type="nucleotide sequence ID" value="NZ_JBHUJB010000044.1"/>
</dbReference>
<keyword evidence="3" id="KW-1185">Reference proteome</keyword>
<name>A0ABW4ZBM0_9BACT</name>
<dbReference type="InterPro" id="IPR025202">
    <property type="entry name" value="PLD-like_dom"/>
</dbReference>
<feature type="domain" description="PLD phosphodiesterase" evidence="1">
    <location>
        <begin position="127"/>
        <end position="154"/>
    </location>
</feature>
<proteinExistence type="predicted"/>
<dbReference type="SUPFAM" id="SSF56024">
    <property type="entry name" value="Phospholipase D/nuclease"/>
    <property type="match status" value="2"/>
</dbReference>
<dbReference type="SMART" id="SM00155">
    <property type="entry name" value="PLDc"/>
    <property type="match status" value="2"/>
</dbReference>
<dbReference type="CDD" id="cd09110">
    <property type="entry name" value="PLDc_CLS_1"/>
    <property type="match status" value="1"/>
</dbReference>
<dbReference type="InterPro" id="IPR001736">
    <property type="entry name" value="PLipase_D/transphosphatidylase"/>
</dbReference>
<gene>
    <name evidence="2" type="ORF">ACFSW8_10805</name>
</gene>
<reference evidence="3" key="1">
    <citation type="journal article" date="2019" name="Int. J. Syst. Evol. Microbiol.">
        <title>The Global Catalogue of Microorganisms (GCM) 10K type strain sequencing project: providing services to taxonomists for standard genome sequencing and annotation.</title>
        <authorList>
            <consortium name="The Broad Institute Genomics Platform"/>
            <consortium name="The Broad Institute Genome Sequencing Center for Infectious Disease"/>
            <person name="Wu L."/>
            <person name="Ma J."/>
        </authorList>
    </citation>
    <scope>NUCLEOTIDE SEQUENCE [LARGE SCALE GENOMIC DNA]</scope>
    <source>
        <strain evidence="3">CCUG 57942</strain>
    </source>
</reference>
<dbReference type="Pfam" id="PF13091">
    <property type="entry name" value="PLDc_2"/>
    <property type="match status" value="2"/>
</dbReference>